<feature type="compositionally biased region" description="Basic and acidic residues" evidence="1">
    <location>
        <begin position="56"/>
        <end position="66"/>
    </location>
</feature>
<gene>
    <name evidence="2" type="ORF">DERYTH_LOCUS1516</name>
</gene>
<sequence length="154" mass="17991">MPKLLCIKTLGKVVSEDSRFISSEASERSYLRNNYLIVKVNLVLEIMNTSQARNSAKTDQKTPFFEKEEDSDSEESKALTIKHSIRYEETGLFPDPKYMFNLMARGLTTPEKFVAWWNETHPDCQITVDSIMRWSYCEDEDPANYSIHWEEYGD</sequence>
<dbReference type="OrthoDB" id="2367682at2759"/>
<protein>
    <submittedName>
        <fullName evidence="2">25978_t:CDS:1</fullName>
    </submittedName>
</protein>
<reference evidence="2" key="1">
    <citation type="submission" date="2021-06" db="EMBL/GenBank/DDBJ databases">
        <authorList>
            <person name="Kallberg Y."/>
            <person name="Tangrot J."/>
            <person name="Rosling A."/>
        </authorList>
    </citation>
    <scope>NUCLEOTIDE SEQUENCE</scope>
    <source>
        <strain evidence="2">MA453B</strain>
    </source>
</reference>
<dbReference type="Proteomes" id="UP000789405">
    <property type="component" value="Unassembled WGS sequence"/>
</dbReference>
<name>A0A9N8W2T3_9GLOM</name>
<evidence type="ECO:0000313" key="2">
    <source>
        <dbReference type="EMBL" id="CAG8472246.1"/>
    </source>
</evidence>
<keyword evidence="3" id="KW-1185">Reference proteome</keyword>
<accession>A0A9N8W2T3</accession>
<organism evidence="2 3">
    <name type="scientific">Dentiscutata erythropus</name>
    <dbReference type="NCBI Taxonomy" id="1348616"/>
    <lineage>
        <taxon>Eukaryota</taxon>
        <taxon>Fungi</taxon>
        <taxon>Fungi incertae sedis</taxon>
        <taxon>Mucoromycota</taxon>
        <taxon>Glomeromycotina</taxon>
        <taxon>Glomeromycetes</taxon>
        <taxon>Diversisporales</taxon>
        <taxon>Gigasporaceae</taxon>
        <taxon>Dentiscutata</taxon>
    </lineage>
</organism>
<proteinExistence type="predicted"/>
<evidence type="ECO:0000256" key="1">
    <source>
        <dbReference type="SAM" id="MobiDB-lite"/>
    </source>
</evidence>
<feature type="region of interest" description="Disordered" evidence="1">
    <location>
        <begin position="54"/>
        <end position="77"/>
    </location>
</feature>
<comment type="caution">
    <text evidence="2">The sequence shown here is derived from an EMBL/GenBank/DDBJ whole genome shotgun (WGS) entry which is preliminary data.</text>
</comment>
<evidence type="ECO:0000313" key="3">
    <source>
        <dbReference type="Proteomes" id="UP000789405"/>
    </source>
</evidence>
<dbReference type="EMBL" id="CAJVPY010000429">
    <property type="protein sequence ID" value="CAG8472246.1"/>
    <property type="molecule type" value="Genomic_DNA"/>
</dbReference>
<dbReference type="AlphaFoldDB" id="A0A9N8W2T3"/>